<evidence type="ECO:0000256" key="1">
    <source>
        <dbReference type="ARBA" id="ARBA00004245"/>
    </source>
</evidence>
<evidence type="ECO:0000256" key="8">
    <source>
        <dbReference type="ARBA" id="ARBA00023306"/>
    </source>
</evidence>
<dbReference type="InterPro" id="IPR001715">
    <property type="entry name" value="CH_dom"/>
</dbReference>
<keyword evidence="14" id="KW-1185">Reference proteome</keyword>
<evidence type="ECO:0000256" key="10">
    <source>
        <dbReference type="SAM" id="MobiDB-lite"/>
    </source>
</evidence>
<evidence type="ECO:0000256" key="7">
    <source>
        <dbReference type="ARBA" id="ARBA00023212"/>
    </source>
</evidence>
<dbReference type="PROSITE" id="PS51230">
    <property type="entry name" value="EB1_C"/>
    <property type="match status" value="1"/>
</dbReference>
<evidence type="ECO:0000313" key="13">
    <source>
        <dbReference type="EMBL" id="KAK1741362.1"/>
    </source>
</evidence>
<dbReference type="GO" id="GO:0051301">
    <property type="term" value="P:cell division"/>
    <property type="evidence" value="ECO:0007669"/>
    <property type="project" value="UniProtKB-KW"/>
</dbReference>
<feature type="compositionally biased region" description="Gly residues" evidence="10">
    <location>
        <begin position="153"/>
        <end position="167"/>
    </location>
</feature>
<dbReference type="Gene3D" id="1.10.418.10">
    <property type="entry name" value="Calponin-like domain"/>
    <property type="match status" value="1"/>
</dbReference>
<feature type="compositionally biased region" description="Low complexity" evidence="10">
    <location>
        <begin position="168"/>
        <end position="193"/>
    </location>
</feature>
<feature type="domain" description="Calponin-homology (CH)" evidence="11">
    <location>
        <begin position="26"/>
        <end position="128"/>
    </location>
</feature>
<evidence type="ECO:0000256" key="6">
    <source>
        <dbReference type="ARBA" id="ARBA00022776"/>
    </source>
</evidence>
<evidence type="ECO:0000256" key="3">
    <source>
        <dbReference type="ARBA" id="ARBA00022490"/>
    </source>
</evidence>
<feature type="region of interest" description="Disordered" evidence="10">
    <location>
        <begin position="547"/>
        <end position="569"/>
    </location>
</feature>
<dbReference type="EMBL" id="JATAAI010000013">
    <property type="protein sequence ID" value="KAK1741362.1"/>
    <property type="molecule type" value="Genomic_DNA"/>
</dbReference>
<feature type="region of interest" description="Disordered" evidence="10">
    <location>
        <begin position="152"/>
        <end position="286"/>
    </location>
</feature>
<dbReference type="AlphaFoldDB" id="A0AAD8Y8B9"/>
<dbReference type="GO" id="GO:0008017">
    <property type="term" value="F:microtubule binding"/>
    <property type="evidence" value="ECO:0007669"/>
    <property type="project" value="InterPro"/>
</dbReference>
<keyword evidence="6" id="KW-0498">Mitosis</keyword>
<evidence type="ECO:0000259" key="11">
    <source>
        <dbReference type="PROSITE" id="PS50021"/>
    </source>
</evidence>
<evidence type="ECO:0000256" key="2">
    <source>
        <dbReference type="ARBA" id="ARBA00010729"/>
    </source>
</evidence>
<organism evidence="13 14">
    <name type="scientific">Skeletonema marinoi</name>
    <dbReference type="NCBI Taxonomy" id="267567"/>
    <lineage>
        <taxon>Eukaryota</taxon>
        <taxon>Sar</taxon>
        <taxon>Stramenopiles</taxon>
        <taxon>Ochrophyta</taxon>
        <taxon>Bacillariophyta</taxon>
        <taxon>Coscinodiscophyceae</taxon>
        <taxon>Thalassiosirophycidae</taxon>
        <taxon>Thalassiosirales</taxon>
        <taxon>Skeletonemataceae</taxon>
        <taxon>Skeletonema</taxon>
        <taxon>Skeletonema marinoi-dohrnii complex</taxon>
    </lineage>
</organism>
<reference evidence="13" key="1">
    <citation type="submission" date="2023-06" db="EMBL/GenBank/DDBJ databases">
        <title>Survivors Of The Sea: Transcriptome response of Skeletonema marinoi to long-term dormancy.</title>
        <authorList>
            <person name="Pinder M.I.M."/>
            <person name="Kourtchenko O."/>
            <person name="Robertson E.K."/>
            <person name="Larsson T."/>
            <person name="Maumus F."/>
            <person name="Osuna-Cruz C.M."/>
            <person name="Vancaester E."/>
            <person name="Stenow R."/>
            <person name="Vandepoele K."/>
            <person name="Ploug H."/>
            <person name="Bruchert V."/>
            <person name="Godhe A."/>
            <person name="Topel M."/>
        </authorList>
    </citation>
    <scope>NUCLEOTIDE SEQUENCE</scope>
    <source>
        <strain evidence="13">R05AC</strain>
    </source>
</reference>
<comment type="subcellular location">
    <subcellularLocation>
        <location evidence="1">Cytoplasm</location>
        <location evidence="1">Cytoskeleton</location>
    </subcellularLocation>
</comment>
<keyword evidence="7" id="KW-0206">Cytoskeleton</keyword>
<feature type="compositionally biased region" description="Acidic residues" evidence="10">
    <location>
        <begin position="549"/>
        <end position="569"/>
    </location>
</feature>
<feature type="compositionally biased region" description="Polar residues" evidence="10">
    <location>
        <begin position="255"/>
        <end position="266"/>
    </location>
</feature>
<evidence type="ECO:0000256" key="9">
    <source>
        <dbReference type="PROSITE-ProRule" id="PRU00576"/>
    </source>
</evidence>
<dbReference type="Proteomes" id="UP001224775">
    <property type="component" value="Unassembled WGS sequence"/>
</dbReference>
<dbReference type="GO" id="GO:0005874">
    <property type="term" value="C:microtubule"/>
    <property type="evidence" value="ECO:0007669"/>
    <property type="project" value="UniProtKB-KW"/>
</dbReference>
<dbReference type="PROSITE" id="PS50021">
    <property type="entry name" value="CH"/>
    <property type="match status" value="1"/>
</dbReference>
<dbReference type="SUPFAM" id="SSF47576">
    <property type="entry name" value="Calponin-homology domain, CH-domain"/>
    <property type="match status" value="1"/>
</dbReference>
<dbReference type="Gene3D" id="1.20.5.1430">
    <property type="match status" value="1"/>
</dbReference>
<feature type="compositionally biased region" description="Low complexity" evidence="10">
    <location>
        <begin position="205"/>
        <end position="244"/>
    </location>
</feature>
<feature type="compositionally biased region" description="Low complexity" evidence="10">
    <location>
        <begin position="275"/>
        <end position="286"/>
    </location>
</feature>
<name>A0AAD8Y8B9_9STRA</name>
<feature type="domain" description="EB1 C-terminal" evidence="12">
    <location>
        <begin position="302"/>
        <end position="389"/>
    </location>
</feature>
<evidence type="ECO:0000259" key="12">
    <source>
        <dbReference type="PROSITE" id="PS51230"/>
    </source>
</evidence>
<dbReference type="InterPro" id="IPR036133">
    <property type="entry name" value="EB1_C_sf"/>
</dbReference>
<dbReference type="PANTHER" id="PTHR10623">
    <property type="entry name" value="MICROTUBULE-ASSOCIATED PROTEIN RP/EB FAMILY MEMBER"/>
    <property type="match status" value="1"/>
</dbReference>
<keyword evidence="3" id="KW-0963">Cytoplasm</keyword>
<evidence type="ECO:0000256" key="5">
    <source>
        <dbReference type="ARBA" id="ARBA00022701"/>
    </source>
</evidence>
<evidence type="ECO:0000256" key="4">
    <source>
        <dbReference type="ARBA" id="ARBA00022618"/>
    </source>
</evidence>
<dbReference type="Pfam" id="PF00307">
    <property type="entry name" value="CH"/>
    <property type="match status" value="1"/>
</dbReference>
<gene>
    <name evidence="13" type="ORF">QTG54_007840</name>
</gene>
<keyword evidence="8" id="KW-0131">Cell cycle</keyword>
<dbReference type="InterPro" id="IPR027328">
    <property type="entry name" value="MAPRE"/>
</dbReference>
<comment type="caution">
    <text evidence="13">The sequence shown here is derived from an EMBL/GenBank/DDBJ whole genome shotgun (WGS) entry which is preliminary data.</text>
</comment>
<dbReference type="InterPro" id="IPR004953">
    <property type="entry name" value="EB1_C"/>
</dbReference>
<evidence type="ECO:0000313" key="14">
    <source>
        <dbReference type="Proteomes" id="UP001224775"/>
    </source>
</evidence>
<proteinExistence type="inferred from homology"/>
<dbReference type="FunFam" id="1.10.418.10:FF:000028">
    <property type="entry name" value="RP/EB family microtubule-associated protein"/>
    <property type="match status" value="1"/>
</dbReference>
<keyword evidence="5 9" id="KW-0493">Microtubule</keyword>
<accession>A0AAD8Y8B9</accession>
<protein>
    <submittedName>
        <fullName evidence="13">Microtubule-associated protein RP/EB family member</fullName>
    </submittedName>
</protein>
<comment type="similarity">
    <text evidence="2">Belongs to the MAPRE family.</text>
</comment>
<dbReference type="Pfam" id="PF03271">
    <property type="entry name" value="EB1"/>
    <property type="match status" value="1"/>
</dbReference>
<sequence>MLINTNNSTTMSAADVAVGMMDGAYFTSRNELLTFFNTLLNLNLTKIEQTASGAVACQLTEYLFPNSIPMSRVNWAAKSSHEYVGNYKLLQKAFTKNHVQRYVDVDKLIRGKYQDNLEFCQWLKAFFDMQNGGGAGMREDYDAVAVRAKGKGGKMVGMNKGGGGGNAGNSNSRARAPVRSSSTVSASSGRSGNAAPVVGKARIGSSASSSTTSTSSAARPATTSRSSPRKVSSASTTTSTVRAARPTRERPAPTQKENNSATNLPTITRKPTPITTSSSSSSSVSTAQVKKYQEEITTLKSQTTTLQTQVSELQVLSTELEMSINTVESERDFYFEKLRGIEVMLQVYKEKEESGEVVLPVDSSGSGEMKMVIDKIFKVMYAAAEDNVVVDDEGNLVGDITIDDSVLRSNVSFGSIRPHAQDELINDEDDDDDDELLTSGIVEPAEAPVAEEQVNNLVQLSDDDDDDDDELLTFGIISPVNEVLLTSDAVENVALSANQHLQPDLDDVDDDDDELLTSGIVDSGDEELEDDATNRSAENARIISQLVGDNDDDISDADLLADDASQDEY</sequence>
<keyword evidence="4" id="KW-0132">Cell division</keyword>
<dbReference type="InterPro" id="IPR036872">
    <property type="entry name" value="CH_dom_sf"/>
</dbReference>
<dbReference type="SUPFAM" id="SSF140612">
    <property type="entry name" value="EB1 dimerisation domain-like"/>
    <property type="match status" value="1"/>
</dbReference>